<dbReference type="AlphaFoldDB" id="B4KBW0"/>
<sequence length="419" mass="48577">MTSTNENIDANADELVAPGWLSAQFLENALSKYENAPELKVVSVNLSPASAKGDHYASVMFRGNVAYTTQSGKHSKSLIIKTMPEAEGHKKEMLKDSHLFKTEIGMYTKVLPRFEQILKASGDESRLGTLCIYHSIEPREVIIFEDLVPQGYTVIRDREATVEEIKGAFTKLAKLHAVSLKTLRETPDFLNEFQYGICEIPNILNDPFITSGLTNFLELLDSRPEFAKYRPYFRNIANTYMNLFVDIVEEYRKNKQPNGYYVLCHGDFHLRNMMFKHNTSDQSIEDCMLIDYQICNICPITIDLIYATYMLLSPENRQHNLEELIEFYFSTFVQTLKQIGYKGELPNFAEFQRQMTRHNFYDLFLIFAFLPLVHGIRANVDITEVLQQSDVRKKLFFQDNYVEDVKFLLAKFEKFGYFD</sequence>
<dbReference type="InterPro" id="IPR004119">
    <property type="entry name" value="EcKL"/>
</dbReference>
<dbReference type="eggNOG" id="ENOG502RZD1">
    <property type="taxonomic scope" value="Eukaryota"/>
</dbReference>
<organism evidence="2 3">
    <name type="scientific">Drosophila mojavensis</name>
    <name type="common">Fruit fly</name>
    <dbReference type="NCBI Taxonomy" id="7230"/>
    <lineage>
        <taxon>Eukaryota</taxon>
        <taxon>Metazoa</taxon>
        <taxon>Ecdysozoa</taxon>
        <taxon>Arthropoda</taxon>
        <taxon>Hexapoda</taxon>
        <taxon>Insecta</taxon>
        <taxon>Pterygota</taxon>
        <taxon>Neoptera</taxon>
        <taxon>Endopterygota</taxon>
        <taxon>Diptera</taxon>
        <taxon>Brachycera</taxon>
        <taxon>Muscomorpha</taxon>
        <taxon>Ephydroidea</taxon>
        <taxon>Drosophilidae</taxon>
        <taxon>Drosophila</taxon>
    </lineage>
</organism>
<dbReference type="HOGENOM" id="CLU_010718_0_1_1"/>
<dbReference type="OrthoDB" id="8250698at2759"/>
<evidence type="ECO:0000259" key="1">
    <source>
        <dbReference type="SMART" id="SM00587"/>
    </source>
</evidence>
<dbReference type="SUPFAM" id="SSF56112">
    <property type="entry name" value="Protein kinase-like (PK-like)"/>
    <property type="match status" value="1"/>
</dbReference>
<dbReference type="SMART" id="SM00587">
    <property type="entry name" value="CHK"/>
    <property type="match status" value="1"/>
</dbReference>
<dbReference type="Gene3D" id="3.90.1200.10">
    <property type="match status" value="1"/>
</dbReference>
<dbReference type="OMA" id="QQIHRHK"/>
<name>B4KBW0_DROMO</name>
<accession>B4KBW0</accession>
<evidence type="ECO:0000313" key="2">
    <source>
        <dbReference type="EMBL" id="EDW15812.1"/>
    </source>
</evidence>
<keyword evidence="2" id="KW-0808">Transferase</keyword>
<dbReference type="GO" id="GO:0016740">
    <property type="term" value="F:transferase activity"/>
    <property type="evidence" value="ECO:0007669"/>
    <property type="project" value="UniProtKB-KW"/>
</dbReference>
<proteinExistence type="predicted"/>
<dbReference type="Pfam" id="PF02958">
    <property type="entry name" value="EcKL"/>
    <property type="match status" value="1"/>
</dbReference>
<dbReference type="PANTHER" id="PTHR11012">
    <property type="entry name" value="PROTEIN KINASE-LIKE DOMAIN-CONTAINING"/>
    <property type="match status" value="1"/>
</dbReference>
<evidence type="ECO:0000313" key="3">
    <source>
        <dbReference type="Proteomes" id="UP000009192"/>
    </source>
</evidence>
<keyword evidence="3" id="KW-1185">Reference proteome</keyword>
<dbReference type="PhylomeDB" id="B4KBW0"/>
<dbReference type="InterPro" id="IPR011009">
    <property type="entry name" value="Kinase-like_dom_sf"/>
</dbReference>
<feature type="domain" description="CHK kinase-like" evidence="1">
    <location>
        <begin position="142"/>
        <end position="338"/>
    </location>
</feature>
<dbReference type="KEGG" id="dmo:Dmoj_GI10184"/>
<protein>
    <recommendedName>
        <fullName evidence="1">CHK kinase-like domain-containing protein</fullName>
    </recommendedName>
</protein>
<reference evidence="2 3" key="1">
    <citation type="journal article" date="2007" name="Nature">
        <title>Evolution of genes and genomes on the Drosophila phylogeny.</title>
        <authorList>
            <consortium name="Drosophila 12 Genomes Consortium"/>
            <person name="Clark A.G."/>
            <person name="Eisen M.B."/>
            <person name="Smith D.R."/>
            <person name="Bergman C.M."/>
            <person name="Oliver B."/>
            <person name="Markow T.A."/>
            <person name="Kaufman T.C."/>
            <person name="Kellis M."/>
            <person name="Gelbart W."/>
            <person name="Iyer V.N."/>
            <person name="Pollard D.A."/>
            <person name="Sackton T.B."/>
            <person name="Larracuente A.M."/>
            <person name="Singh N.D."/>
            <person name="Abad J.P."/>
            <person name="Abt D.N."/>
            <person name="Adryan B."/>
            <person name="Aguade M."/>
            <person name="Akashi H."/>
            <person name="Anderson W.W."/>
            <person name="Aquadro C.F."/>
            <person name="Ardell D.H."/>
            <person name="Arguello R."/>
            <person name="Artieri C.G."/>
            <person name="Barbash D.A."/>
            <person name="Barker D."/>
            <person name="Barsanti P."/>
            <person name="Batterham P."/>
            <person name="Batzoglou S."/>
            <person name="Begun D."/>
            <person name="Bhutkar A."/>
            <person name="Blanco E."/>
            <person name="Bosak S.A."/>
            <person name="Bradley R.K."/>
            <person name="Brand A.D."/>
            <person name="Brent M.R."/>
            <person name="Brooks A.N."/>
            <person name="Brown R.H."/>
            <person name="Butlin R.K."/>
            <person name="Caggese C."/>
            <person name="Calvi B.R."/>
            <person name="Bernardo de Carvalho A."/>
            <person name="Caspi A."/>
            <person name="Castrezana S."/>
            <person name="Celniker S.E."/>
            <person name="Chang J.L."/>
            <person name="Chapple C."/>
            <person name="Chatterji S."/>
            <person name="Chinwalla A."/>
            <person name="Civetta A."/>
            <person name="Clifton S.W."/>
            <person name="Comeron J.M."/>
            <person name="Costello J.C."/>
            <person name="Coyne J.A."/>
            <person name="Daub J."/>
            <person name="David R.G."/>
            <person name="Delcher A.L."/>
            <person name="Delehaunty K."/>
            <person name="Do C.B."/>
            <person name="Ebling H."/>
            <person name="Edwards K."/>
            <person name="Eickbush T."/>
            <person name="Evans J.D."/>
            <person name="Filipski A."/>
            <person name="Findeiss S."/>
            <person name="Freyhult E."/>
            <person name="Fulton L."/>
            <person name="Fulton R."/>
            <person name="Garcia A.C."/>
            <person name="Gardiner A."/>
            <person name="Garfield D.A."/>
            <person name="Garvin B.E."/>
            <person name="Gibson G."/>
            <person name="Gilbert D."/>
            <person name="Gnerre S."/>
            <person name="Godfrey J."/>
            <person name="Good R."/>
            <person name="Gotea V."/>
            <person name="Gravely B."/>
            <person name="Greenberg A.J."/>
            <person name="Griffiths-Jones S."/>
            <person name="Gross S."/>
            <person name="Guigo R."/>
            <person name="Gustafson E.A."/>
            <person name="Haerty W."/>
            <person name="Hahn M.W."/>
            <person name="Halligan D.L."/>
            <person name="Halpern A.L."/>
            <person name="Halter G.M."/>
            <person name="Han M.V."/>
            <person name="Heger A."/>
            <person name="Hillier L."/>
            <person name="Hinrichs A.S."/>
            <person name="Holmes I."/>
            <person name="Hoskins R.A."/>
            <person name="Hubisz M.J."/>
            <person name="Hultmark D."/>
            <person name="Huntley M.A."/>
            <person name="Jaffe D.B."/>
            <person name="Jagadeeshan S."/>
            <person name="Jeck W.R."/>
            <person name="Johnson J."/>
            <person name="Jones C.D."/>
            <person name="Jordan W.C."/>
            <person name="Karpen G.H."/>
            <person name="Kataoka E."/>
            <person name="Keightley P.D."/>
            <person name="Kheradpour P."/>
            <person name="Kirkness E.F."/>
            <person name="Koerich L.B."/>
            <person name="Kristiansen K."/>
            <person name="Kudrna D."/>
            <person name="Kulathinal R.J."/>
            <person name="Kumar S."/>
            <person name="Kwok R."/>
            <person name="Lander E."/>
            <person name="Langley C.H."/>
            <person name="Lapoint R."/>
            <person name="Lazzaro B.P."/>
            <person name="Lee S.J."/>
            <person name="Levesque L."/>
            <person name="Li R."/>
            <person name="Lin C.F."/>
            <person name="Lin M.F."/>
            <person name="Lindblad-Toh K."/>
            <person name="Llopart A."/>
            <person name="Long M."/>
            <person name="Low L."/>
            <person name="Lozovsky E."/>
            <person name="Lu J."/>
            <person name="Luo M."/>
            <person name="Machado C.A."/>
            <person name="Makalowski W."/>
            <person name="Marzo M."/>
            <person name="Matsuda M."/>
            <person name="Matzkin L."/>
            <person name="McAllister B."/>
            <person name="McBride C.S."/>
            <person name="McKernan B."/>
            <person name="McKernan K."/>
            <person name="Mendez-Lago M."/>
            <person name="Minx P."/>
            <person name="Mollenhauer M.U."/>
            <person name="Montooth K."/>
            <person name="Mount S.M."/>
            <person name="Mu X."/>
            <person name="Myers E."/>
            <person name="Negre B."/>
            <person name="Newfeld S."/>
            <person name="Nielsen R."/>
            <person name="Noor M.A."/>
            <person name="O'Grady P."/>
            <person name="Pachter L."/>
            <person name="Papaceit M."/>
            <person name="Parisi M.J."/>
            <person name="Parisi M."/>
            <person name="Parts L."/>
            <person name="Pedersen J.S."/>
            <person name="Pesole G."/>
            <person name="Phillippy A.M."/>
            <person name="Ponting C.P."/>
            <person name="Pop M."/>
            <person name="Porcelli D."/>
            <person name="Powell J.R."/>
            <person name="Prohaska S."/>
            <person name="Pruitt K."/>
            <person name="Puig M."/>
            <person name="Quesneville H."/>
            <person name="Ram K.R."/>
            <person name="Rand D."/>
            <person name="Rasmussen M.D."/>
            <person name="Reed L.K."/>
            <person name="Reenan R."/>
            <person name="Reily A."/>
            <person name="Remington K.A."/>
            <person name="Rieger T.T."/>
            <person name="Ritchie M.G."/>
            <person name="Robin C."/>
            <person name="Rogers Y.H."/>
            <person name="Rohde C."/>
            <person name="Rozas J."/>
            <person name="Rubenfield M.J."/>
            <person name="Ruiz A."/>
            <person name="Russo S."/>
            <person name="Salzberg S.L."/>
            <person name="Sanchez-Gracia A."/>
            <person name="Saranga D.J."/>
            <person name="Sato H."/>
            <person name="Schaeffer S.W."/>
            <person name="Schatz M.C."/>
            <person name="Schlenke T."/>
            <person name="Schwartz R."/>
            <person name="Segarra C."/>
            <person name="Singh R.S."/>
            <person name="Sirot L."/>
            <person name="Sirota M."/>
            <person name="Sisneros N.B."/>
            <person name="Smith C.D."/>
            <person name="Smith T.F."/>
            <person name="Spieth J."/>
            <person name="Stage D.E."/>
            <person name="Stark A."/>
            <person name="Stephan W."/>
            <person name="Strausberg R.L."/>
            <person name="Strempel S."/>
            <person name="Sturgill D."/>
            <person name="Sutton G."/>
            <person name="Sutton G.G."/>
            <person name="Tao W."/>
            <person name="Teichmann S."/>
            <person name="Tobari Y.N."/>
            <person name="Tomimura Y."/>
            <person name="Tsolas J.M."/>
            <person name="Valente V.L."/>
            <person name="Venter E."/>
            <person name="Venter J.C."/>
            <person name="Vicario S."/>
            <person name="Vieira F.G."/>
            <person name="Vilella A.J."/>
            <person name="Villasante A."/>
            <person name="Walenz B."/>
            <person name="Wang J."/>
            <person name="Wasserman M."/>
            <person name="Watts T."/>
            <person name="Wilson D."/>
            <person name="Wilson R.K."/>
            <person name="Wing R.A."/>
            <person name="Wolfner M.F."/>
            <person name="Wong A."/>
            <person name="Wong G.K."/>
            <person name="Wu C.I."/>
            <person name="Wu G."/>
            <person name="Yamamoto D."/>
            <person name="Yang H.P."/>
            <person name="Yang S.P."/>
            <person name="Yorke J.A."/>
            <person name="Yoshida K."/>
            <person name="Zdobnov E."/>
            <person name="Zhang P."/>
            <person name="Zhang Y."/>
            <person name="Zimin A.V."/>
            <person name="Baldwin J."/>
            <person name="Abdouelleil A."/>
            <person name="Abdulkadir J."/>
            <person name="Abebe A."/>
            <person name="Abera B."/>
            <person name="Abreu J."/>
            <person name="Acer S.C."/>
            <person name="Aftuck L."/>
            <person name="Alexander A."/>
            <person name="An P."/>
            <person name="Anderson E."/>
            <person name="Anderson S."/>
            <person name="Arachi H."/>
            <person name="Azer M."/>
            <person name="Bachantsang P."/>
            <person name="Barry A."/>
            <person name="Bayul T."/>
            <person name="Berlin A."/>
            <person name="Bessette D."/>
            <person name="Bloom T."/>
            <person name="Blye J."/>
            <person name="Boguslavskiy L."/>
            <person name="Bonnet C."/>
            <person name="Boukhgalter B."/>
            <person name="Bourzgui I."/>
            <person name="Brown A."/>
            <person name="Cahill P."/>
            <person name="Channer S."/>
            <person name="Cheshatsang Y."/>
            <person name="Chuda L."/>
            <person name="Citroen M."/>
            <person name="Collymore A."/>
            <person name="Cooke P."/>
            <person name="Costello M."/>
            <person name="D'Aco K."/>
            <person name="Daza R."/>
            <person name="De Haan G."/>
            <person name="DeGray S."/>
            <person name="DeMaso C."/>
            <person name="Dhargay N."/>
            <person name="Dooley K."/>
            <person name="Dooley E."/>
            <person name="Doricent M."/>
            <person name="Dorje P."/>
            <person name="Dorjee K."/>
            <person name="Dupes A."/>
            <person name="Elong R."/>
            <person name="Falk J."/>
            <person name="Farina A."/>
            <person name="Faro S."/>
            <person name="Ferguson D."/>
            <person name="Fisher S."/>
            <person name="Foley C.D."/>
            <person name="Franke A."/>
            <person name="Friedrich D."/>
            <person name="Gadbois L."/>
            <person name="Gearin G."/>
            <person name="Gearin C.R."/>
            <person name="Giannoukos G."/>
            <person name="Goode T."/>
            <person name="Graham J."/>
            <person name="Grandbois E."/>
            <person name="Grewal S."/>
            <person name="Gyaltsen K."/>
            <person name="Hafez N."/>
            <person name="Hagos B."/>
            <person name="Hall J."/>
            <person name="Henson C."/>
            <person name="Hollinger A."/>
            <person name="Honan T."/>
            <person name="Huard M.D."/>
            <person name="Hughes L."/>
            <person name="Hurhula B."/>
            <person name="Husby M.E."/>
            <person name="Kamat A."/>
            <person name="Kanga B."/>
            <person name="Kashin S."/>
            <person name="Khazanovich D."/>
            <person name="Kisner P."/>
            <person name="Lance K."/>
            <person name="Lara M."/>
            <person name="Lee W."/>
            <person name="Lennon N."/>
            <person name="Letendre F."/>
            <person name="LeVine R."/>
            <person name="Lipovsky A."/>
            <person name="Liu X."/>
            <person name="Liu J."/>
            <person name="Liu S."/>
            <person name="Lokyitsang T."/>
            <person name="Lokyitsang Y."/>
            <person name="Lubonja R."/>
            <person name="Lui A."/>
            <person name="MacDonald P."/>
            <person name="Magnisalis V."/>
            <person name="Maru K."/>
            <person name="Matthews C."/>
            <person name="McCusker W."/>
            <person name="McDonough S."/>
            <person name="Mehta T."/>
            <person name="Meldrim J."/>
            <person name="Meneus L."/>
            <person name="Mihai O."/>
            <person name="Mihalev A."/>
            <person name="Mihova T."/>
            <person name="Mittelman R."/>
            <person name="Mlenga V."/>
            <person name="Montmayeur A."/>
            <person name="Mulrain L."/>
            <person name="Navidi A."/>
            <person name="Naylor J."/>
            <person name="Negash T."/>
            <person name="Nguyen T."/>
            <person name="Nguyen N."/>
            <person name="Nicol R."/>
            <person name="Norbu C."/>
            <person name="Norbu N."/>
            <person name="Novod N."/>
            <person name="O'Neill B."/>
            <person name="Osman S."/>
            <person name="Markiewicz E."/>
            <person name="Oyono O.L."/>
            <person name="Patti C."/>
            <person name="Phunkhang P."/>
            <person name="Pierre F."/>
            <person name="Priest M."/>
            <person name="Raghuraman S."/>
            <person name="Rege F."/>
            <person name="Reyes R."/>
            <person name="Rise C."/>
            <person name="Rogov P."/>
            <person name="Ross K."/>
            <person name="Ryan E."/>
            <person name="Settipalli S."/>
            <person name="Shea T."/>
            <person name="Sherpa N."/>
            <person name="Shi L."/>
            <person name="Shih D."/>
            <person name="Sparrow T."/>
            <person name="Spaulding J."/>
            <person name="Stalker J."/>
            <person name="Stange-Thomann N."/>
            <person name="Stavropoulos S."/>
            <person name="Stone C."/>
            <person name="Strader C."/>
            <person name="Tesfaye S."/>
            <person name="Thomson T."/>
            <person name="Thoulutsang Y."/>
            <person name="Thoulutsang D."/>
            <person name="Topham K."/>
            <person name="Topping I."/>
            <person name="Tsamla T."/>
            <person name="Vassiliev H."/>
            <person name="Vo A."/>
            <person name="Wangchuk T."/>
            <person name="Wangdi T."/>
            <person name="Weiand M."/>
            <person name="Wilkinson J."/>
            <person name="Wilson A."/>
            <person name="Yadav S."/>
            <person name="Young G."/>
            <person name="Yu Q."/>
            <person name="Zembek L."/>
            <person name="Zhong D."/>
            <person name="Zimmer A."/>
            <person name="Zwirko Z."/>
            <person name="Jaffe D.B."/>
            <person name="Alvarez P."/>
            <person name="Brockman W."/>
            <person name="Butler J."/>
            <person name="Chin C."/>
            <person name="Gnerre S."/>
            <person name="Grabherr M."/>
            <person name="Kleber M."/>
            <person name="Mauceli E."/>
            <person name="MacCallum I."/>
        </authorList>
    </citation>
    <scope>NUCLEOTIDE SEQUENCE [LARGE SCALE GENOMIC DNA]</scope>
    <source>
        <strain evidence="3">Tucson 15081-1352.22</strain>
    </source>
</reference>
<dbReference type="EMBL" id="CH933806">
    <property type="protein sequence ID" value="EDW15812.1"/>
    <property type="molecule type" value="Genomic_DNA"/>
</dbReference>
<dbReference type="Proteomes" id="UP000009192">
    <property type="component" value="Unassembled WGS sequence"/>
</dbReference>
<dbReference type="PANTHER" id="PTHR11012:SF12">
    <property type="entry name" value="CHK KINASE-LIKE DOMAIN-CONTAINING PROTEIN-RELATED"/>
    <property type="match status" value="1"/>
</dbReference>
<dbReference type="InterPro" id="IPR015897">
    <property type="entry name" value="CHK_kinase-like"/>
</dbReference>
<gene>
    <name evidence="2" type="primary">Dmoj\GI10184</name>
    <name evidence="2" type="ORF">Dmoj_GI10184</name>
</gene>
<dbReference type="InParanoid" id="B4KBW0"/>